<proteinExistence type="predicted"/>
<feature type="signal peptide" evidence="1">
    <location>
        <begin position="1"/>
        <end position="23"/>
    </location>
</feature>
<evidence type="ECO:0000256" key="1">
    <source>
        <dbReference type="SAM" id="SignalP"/>
    </source>
</evidence>
<dbReference type="InParanoid" id="C3ZLY6"/>
<keyword evidence="1" id="KW-0732">Signal</keyword>
<accession>C3ZLY6</accession>
<reference evidence="2" key="1">
    <citation type="journal article" date="2008" name="Nature">
        <title>The amphioxus genome and the evolution of the chordate karyotype.</title>
        <authorList>
            <consortium name="US DOE Joint Genome Institute (JGI-PGF)"/>
            <person name="Putnam N.H."/>
            <person name="Butts T."/>
            <person name="Ferrier D.E.K."/>
            <person name="Furlong R.F."/>
            <person name="Hellsten U."/>
            <person name="Kawashima T."/>
            <person name="Robinson-Rechavi M."/>
            <person name="Shoguchi E."/>
            <person name="Terry A."/>
            <person name="Yu J.-K."/>
            <person name="Benito-Gutierrez E.L."/>
            <person name="Dubchak I."/>
            <person name="Garcia-Fernandez J."/>
            <person name="Gibson-Brown J.J."/>
            <person name="Grigoriev I.V."/>
            <person name="Horton A.C."/>
            <person name="de Jong P.J."/>
            <person name="Jurka J."/>
            <person name="Kapitonov V.V."/>
            <person name="Kohara Y."/>
            <person name="Kuroki Y."/>
            <person name="Lindquist E."/>
            <person name="Lucas S."/>
            <person name="Osoegawa K."/>
            <person name="Pennacchio L.A."/>
            <person name="Salamov A.A."/>
            <person name="Satou Y."/>
            <person name="Sauka-Spengler T."/>
            <person name="Schmutz J."/>
            <person name="Shin-I T."/>
            <person name="Toyoda A."/>
            <person name="Bronner-Fraser M."/>
            <person name="Fujiyama A."/>
            <person name="Holland L.Z."/>
            <person name="Holland P.W.H."/>
            <person name="Satoh N."/>
            <person name="Rokhsar D.S."/>
        </authorList>
    </citation>
    <scope>NUCLEOTIDE SEQUENCE [LARGE SCALE GENOMIC DNA]</scope>
    <source>
        <strain evidence="2">S238N-H82</strain>
        <tissue evidence="2">Testes</tissue>
    </source>
</reference>
<sequence length="206" mass="24025">MRVTPHFVCAVAVTFVTLSFTNCAVFDDVRDLVSTQDFLTHLDTLSPVPGCYQNLTCANSTFDHIHENETSLYLNDSCFVCLNRTGNPDFCLEVLANIFDDVLCSYHSYFDPNNSQKLENLGLKRWYKLYLEMRYFDSPSVFEDTARNVILKTVKQRILFRYKVALATDMGSDYKDGLDFSETELYQEDEYFREIYAYFRHNGIFL</sequence>
<dbReference type="AlphaFoldDB" id="C3ZLY6"/>
<dbReference type="EMBL" id="GG666642">
    <property type="protein sequence ID" value="EEN46467.1"/>
    <property type="molecule type" value="Genomic_DNA"/>
</dbReference>
<gene>
    <name evidence="2" type="ORF">BRAFLDRAFT_86328</name>
</gene>
<protein>
    <submittedName>
        <fullName evidence="2">Uncharacterized protein</fullName>
    </submittedName>
</protein>
<name>C3ZLY6_BRAFL</name>
<feature type="chain" id="PRO_5002936970" evidence="1">
    <location>
        <begin position="24"/>
        <end position="206"/>
    </location>
</feature>
<organism>
    <name type="scientific">Branchiostoma floridae</name>
    <name type="common">Florida lancelet</name>
    <name type="synonym">Amphioxus</name>
    <dbReference type="NCBI Taxonomy" id="7739"/>
    <lineage>
        <taxon>Eukaryota</taxon>
        <taxon>Metazoa</taxon>
        <taxon>Chordata</taxon>
        <taxon>Cephalochordata</taxon>
        <taxon>Leptocardii</taxon>
        <taxon>Amphioxiformes</taxon>
        <taxon>Branchiostomatidae</taxon>
        <taxon>Branchiostoma</taxon>
    </lineage>
</organism>
<evidence type="ECO:0000313" key="2">
    <source>
        <dbReference type="EMBL" id="EEN46467.1"/>
    </source>
</evidence>